<dbReference type="SUPFAM" id="SSF75011">
    <property type="entry name" value="3-carboxy-cis,cis-mucoante lactonizing enzyme"/>
    <property type="match status" value="1"/>
</dbReference>
<keyword evidence="3" id="KW-1185">Reference proteome</keyword>
<feature type="region of interest" description="Disordered" evidence="1">
    <location>
        <begin position="45"/>
        <end position="99"/>
    </location>
</feature>
<dbReference type="EMBL" id="CP001804">
    <property type="protein sequence ID" value="ACY14054.1"/>
    <property type="molecule type" value="Genomic_DNA"/>
</dbReference>
<dbReference type="InterPro" id="IPR013783">
    <property type="entry name" value="Ig-like_fold"/>
</dbReference>
<evidence type="ECO:0000313" key="3">
    <source>
        <dbReference type="Proteomes" id="UP000001880"/>
    </source>
</evidence>
<dbReference type="Gene3D" id="2.60.40.10">
    <property type="entry name" value="Immunoglobulins"/>
    <property type="match status" value="1"/>
</dbReference>
<protein>
    <submittedName>
        <fullName evidence="2">NHL repeat containing protein</fullName>
    </submittedName>
</protein>
<feature type="compositionally biased region" description="Low complexity" evidence="1">
    <location>
        <begin position="63"/>
        <end position="91"/>
    </location>
</feature>
<evidence type="ECO:0000256" key="1">
    <source>
        <dbReference type="SAM" id="MobiDB-lite"/>
    </source>
</evidence>
<dbReference type="HOGENOM" id="CLU_397814_0_0_7"/>
<dbReference type="PANTHER" id="PTHR47197">
    <property type="entry name" value="PROTEIN NIRF"/>
    <property type="match status" value="1"/>
</dbReference>
<dbReference type="KEGG" id="hoh:Hoch_1502"/>
<gene>
    <name evidence="2" type="ordered locus">Hoch_1502</name>
</gene>
<dbReference type="eggNOG" id="COG3391">
    <property type="taxonomic scope" value="Bacteria"/>
</dbReference>
<dbReference type="InterPro" id="IPR015943">
    <property type="entry name" value="WD40/YVTN_repeat-like_dom_sf"/>
</dbReference>
<organism evidence="2 3">
    <name type="scientific">Haliangium ochraceum (strain DSM 14365 / JCM 11303 / SMP-2)</name>
    <dbReference type="NCBI Taxonomy" id="502025"/>
    <lineage>
        <taxon>Bacteria</taxon>
        <taxon>Pseudomonadati</taxon>
        <taxon>Myxococcota</taxon>
        <taxon>Polyangia</taxon>
        <taxon>Haliangiales</taxon>
        <taxon>Kofleriaceae</taxon>
        <taxon>Haliangium</taxon>
    </lineage>
</organism>
<name>D0LVS0_HALO1</name>
<dbReference type="InterPro" id="IPR051200">
    <property type="entry name" value="Host-pathogen_enzymatic-act"/>
</dbReference>
<dbReference type="PANTHER" id="PTHR47197:SF3">
    <property type="entry name" value="DIHYDRO-HEME D1 DEHYDROGENASE"/>
    <property type="match status" value="1"/>
</dbReference>
<dbReference type="Gene3D" id="2.130.10.10">
    <property type="entry name" value="YVTN repeat-like/Quinoprotein amine dehydrogenase"/>
    <property type="match status" value="2"/>
</dbReference>
<dbReference type="RefSeq" id="WP_012826663.1">
    <property type="nucleotide sequence ID" value="NC_013440.1"/>
</dbReference>
<dbReference type="Proteomes" id="UP000001880">
    <property type="component" value="Chromosome"/>
</dbReference>
<reference evidence="2 3" key="1">
    <citation type="journal article" date="2010" name="Stand. Genomic Sci.">
        <title>Complete genome sequence of Haliangium ochraceum type strain (SMP-2).</title>
        <authorList>
            <consortium name="US DOE Joint Genome Institute (JGI-PGF)"/>
            <person name="Ivanova N."/>
            <person name="Daum C."/>
            <person name="Lang E."/>
            <person name="Abt B."/>
            <person name="Kopitz M."/>
            <person name="Saunders E."/>
            <person name="Lapidus A."/>
            <person name="Lucas S."/>
            <person name="Glavina Del Rio T."/>
            <person name="Nolan M."/>
            <person name="Tice H."/>
            <person name="Copeland A."/>
            <person name="Cheng J.F."/>
            <person name="Chen F."/>
            <person name="Bruce D."/>
            <person name="Goodwin L."/>
            <person name="Pitluck S."/>
            <person name="Mavromatis K."/>
            <person name="Pati A."/>
            <person name="Mikhailova N."/>
            <person name="Chen A."/>
            <person name="Palaniappan K."/>
            <person name="Land M."/>
            <person name="Hauser L."/>
            <person name="Chang Y.J."/>
            <person name="Jeffries C.D."/>
            <person name="Detter J.C."/>
            <person name="Brettin T."/>
            <person name="Rohde M."/>
            <person name="Goker M."/>
            <person name="Bristow J."/>
            <person name="Markowitz V."/>
            <person name="Eisen J.A."/>
            <person name="Hugenholtz P."/>
            <person name="Kyrpides N.C."/>
            <person name="Klenk H.P."/>
        </authorList>
    </citation>
    <scope>NUCLEOTIDE SEQUENCE [LARGE SCALE GENOMIC DNA]</scope>
    <source>
        <strain evidence="3">DSM 14365 / CIP 107738 / JCM 11303 / AJ 13395 / SMP-2</strain>
    </source>
</reference>
<proteinExistence type="predicted"/>
<dbReference type="SUPFAM" id="SSF63825">
    <property type="entry name" value="YWTD domain"/>
    <property type="match status" value="1"/>
</dbReference>
<dbReference type="STRING" id="502025.Hoch_1502"/>
<dbReference type="AlphaFoldDB" id="D0LVS0"/>
<accession>D0LVS0</accession>
<sequence length="765" mass="79590">MFRSIEANPKAKVVPPRVRCASLPMTAALALALASAPLAGCSDDTGTPALDAGPAQPDASPVDAMPGGDPDAMPGGDPDAAPDASVGDGVAPSASIVFPPSGSMTDADAITVRGTAEHDVGIAAIRINGVAATSSNQFAEWQVEVALDAGENTLLVETVDEQGDIDTGAAEVVVEYVAHRLDLPAGMIMAGPEQLLLIDRRFPGVLSTDLATGRIIELSGPERGSGPDFAFLAGIGFDAANNRAIALDDNRDEILGVAMDTGERSVISPAEASYGPLFDRPHSLAVDPEGAIAVVLDHSLAAVIAVDLSTGQRRELSGPGVGDGPAFLDHQLVTMDMPRNRALVVDQRDAPDGDSEESFDIIAVDLDTGDRSSVLGGYRLRGAHFAFATDPDNARGYVAMIDEGFAEVYEIDLLTGDFTLISTPSLGDGVEFRTPKGVAFDALNNRVLVLDDSADVVVSVDPSTGDRAAAIGYLRGSGHALVPLRKTAFEQSAERAYSLVIPKEAPALLVETDLRSGARTLRAGPELGNGLGYTRPTAMALDRDGGRVIFSHQSSQTLRTIDLATGNHSYLDGGEGPAFSSPSAMALDAENGRLLVADSSRDQLIALDLASEDRTLLLDESGGYPDSGGNGLAVDPAEQLAYLSSYQGLLRFDLETQDIEVIASDTVGSGVGLYFYQPTIALDPPGQLAFTIASADDDSRTALVSVDLATLARQELASSTVGRGPAIENGEMELLRDSKLMWLATSSSGLVLVDLATGDRVTVAR</sequence>
<evidence type="ECO:0000313" key="2">
    <source>
        <dbReference type="EMBL" id="ACY14054.1"/>
    </source>
</evidence>